<dbReference type="GO" id="GO:0003951">
    <property type="term" value="F:NAD+ kinase activity"/>
    <property type="evidence" value="ECO:0007669"/>
    <property type="project" value="UniProtKB-UniRule"/>
</dbReference>
<feature type="binding site" evidence="6">
    <location>
        <begin position="190"/>
        <end position="195"/>
    </location>
    <ligand>
        <name>NAD(+)</name>
        <dbReference type="ChEBI" id="CHEBI:57540"/>
    </ligand>
</feature>
<comment type="subcellular location">
    <subcellularLocation>
        <location evidence="6">Cytoplasm</location>
    </subcellularLocation>
</comment>
<dbReference type="EMBL" id="LN827929">
    <property type="protein sequence ID" value="CEZ19923.1"/>
    <property type="molecule type" value="Genomic_DNA"/>
</dbReference>
<dbReference type="STRING" id="1581557.BN1208_1042"/>
<dbReference type="Gene3D" id="2.60.200.30">
    <property type="entry name" value="Probable inorganic polyphosphate/atp-NAD kinase, domain 2"/>
    <property type="match status" value="1"/>
</dbReference>
<keyword evidence="6" id="KW-0067">ATP-binding</keyword>
<gene>
    <name evidence="7" type="primary">ppnK</name>
    <name evidence="6" type="synonym">nadK</name>
    <name evidence="7" type="ORF">BN1208_1042</name>
</gene>
<dbReference type="PANTHER" id="PTHR20275">
    <property type="entry name" value="NAD KINASE"/>
    <property type="match status" value="1"/>
</dbReference>
<dbReference type="Pfam" id="PF01513">
    <property type="entry name" value="NAD_kinase"/>
    <property type="match status" value="1"/>
</dbReference>
<name>A0A0D6EXD9_9PROT</name>
<reference evidence="8" key="1">
    <citation type="submission" date="2014-12" db="EMBL/GenBank/DDBJ databases">
        <authorList>
            <person name="Salcher M.M."/>
        </authorList>
    </citation>
    <scope>NUCLEOTIDE SEQUENCE [LARGE SCALE GENOMIC DNA]</scope>
    <source>
        <strain evidence="8">MMS-10A-171</strain>
    </source>
</reference>
<comment type="function">
    <text evidence="6">Involved in the regulation of the intracellular balance of NAD and NADP, and is a key enzyme in the biosynthesis of NADP. Catalyzes specifically the phosphorylation on 2'-hydroxyl of the adenosine moiety of NAD to yield NADP.</text>
</comment>
<keyword evidence="1 6" id="KW-0808">Transferase</keyword>
<dbReference type="InterPro" id="IPR016064">
    <property type="entry name" value="NAD/diacylglycerol_kinase_sf"/>
</dbReference>
<dbReference type="GO" id="GO:0006741">
    <property type="term" value="P:NADP+ biosynthetic process"/>
    <property type="evidence" value="ECO:0007669"/>
    <property type="project" value="UniProtKB-UniRule"/>
</dbReference>
<keyword evidence="6" id="KW-0547">Nucleotide-binding</keyword>
<evidence type="ECO:0000256" key="5">
    <source>
        <dbReference type="ARBA" id="ARBA00047925"/>
    </source>
</evidence>
<dbReference type="InterPro" id="IPR002504">
    <property type="entry name" value="NADK"/>
</dbReference>
<organism evidence="7 8">
    <name type="scientific">Candidatus Methylopumilus planktonicus</name>
    <dbReference type="NCBI Taxonomy" id="1581557"/>
    <lineage>
        <taxon>Bacteria</taxon>
        <taxon>Pseudomonadati</taxon>
        <taxon>Pseudomonadota</taxon>
        <taxon>Betaproteobacteria</taxon>
        <taxon>Nitrosomonadales</taxon>
        <taxon>Methylophilaceae</taxon>
        <taxon>Candidatus Methylopumilus</taxon>
    </lineage>
</organism>
<evidence type="ECO:0000256" key="6">
    <source>
        <dbReference type="HAMAP-Rule" id="MF_00361"/>
    </source>
</evidence>
<evidence type="ECO:0000313" key="7">
    <source>
        <dbReference type="EMBL" id="CEZ19923.1"/>
    </source>
</evidence>
<dbReference type="InterPro" id="IPR017438">
    <property type="entry name" value="ATP-NAD_kinase_N"/>
</dbReference>
<sequence>MESLYKSVAIIGKYTSGSESSDIESQLLELAQYLTNKHINIYIEAKTHRSEKFQAFKAIDLEEIGEKADLAIVIGGDGTMLGVARSLVNFDIPLIGINQGRFGFLADLNTSNMFESIDEIFQGSSYKDKRMLLQSKIFRGSKCIHESLALNDVVVKSGSRLIELEVSINGSFVHKQRSDGLVVTTPTGTTAYALSAGGPILHPELEAISIVPISPHTLSNRPIAVSSKSIIEIHVVSMDESYLSIDGQLKVPLEIHDRVEIIRAEKMITFLHPKDYCYFEMLRKKLNWG</sequence>
<evidence type="ECO:0000256" key="2">
    <source>
        <dbReference type="ARBA" id="ARBA00022777"/>
    </source>
</evidence>
<dbReference type="GO" id="GO:0019674">
    <property type="term" value="P:NAD+ metabolic process"/>
    <property type="evidence" value="ECO:0007669"/>
    <property type="project" value="InterPro"/>
</dbReference>
<keyword evidence="8" id="KW-1185">Reference proteome</keyword>
<accession>A0A0D6EXD9</accession>
<dbReference type="PANTHER" id="PTHR20275:SF0">
    <property type="entry name" value="NAD KINASE"/>
    <property type="match status" value="1"/>
</dbReference>
<keyword evidence="3 6" id="KW-0521">NADP</keyword>
<feature type="binding site" evidence="6">
    <location>
        <begin position="151"/>
        <end position="152"/>
    </location>
    <ligand>
        <name>NAD(+)</name>
        <dbReference type="ChEBI" id="CHEBI:57540"/>
    </ligand>
</feature>
<dbReference type="Proteomes" id="UP000064007">
    <property type="component" value="Chromosome 1"/>
</dbReference>
<feature type="binding site" evidence="6">
    <location>
        <begin position="77"/>
        <end position="78"/>
    </location>
    <ligand>
        <name>NAD(+)</name>
        <dbReference type="ChEBI" id="CHEBI:57540"/>
    </ligand>
</feature>
<dbReference type="GO" id="GO:0051287">
    <property type="term" value="F:NAD binding"/>
    <property type="evidence" value="ECO:0007669"/>
    <property type="project" value="UniProtKB-ARBA"/>
</dbReference>
<feature type="binding site" evidence="6">
    <location>
        <position position="179"/>
    </location>
    <ligand>
        <name>NAD(+)</name>
        <dbReference type="ChEBI" id="CHEBI:57540"/>
    </ligand>
</feature>
<comment type="similarity">
    <text evidence="6">Belongs to the NAD kinase family.</text>
</comment>
<dbReference type="Pfam" id="PF20143">
    <property type="entry name" value="NAD_kinase_C"/>
    <property type="match status" value="1"/>
</dbReference>
<feature type="binding site" evidence="6">
    <location>
        <position position="248"/>
    </location>
    <ligand>
        <name>NAD(+)</name>
        <dbReference type="ChEBI" id="CHEBI:57540"/>
    </ligand>
</feature>
<comment type="cofactor">
    <cofactor evidence="6">
        <name>a divalent metal cation</name>
        <dbReference type="ChEBI" id="CHEBI:60240"/>
    </cofactor>
</comment>
<keyword evidence="2 6" id="KW-0418">Kinase</keyword>
<dbReference type="GO" id="GO:0046872">
    <property type="term" value="F:metal ion binding"/>
    <property type="evidence" value="ECO:0007669"/>
    <property type="project" value="UniProtKB-UniRule"/>
</dbReference>
<proteinExistence type="inferred from homology"/>
<feature type="binding site" evidence="6">
    <location>
        <position position="177"/>
    </location>
    <ligand>
        <name>NAD(+)</name>
        <dbReference type="ChEBI" id="CHEBI:57540"/>
    </ligand>
</feature>
<evidence type="ECO:0000256" key="1">
    <source>
        <dbReference type="ARBA" id="ARBA00022679"/>
    </source>
</evidence>
<evidence type="ECO:0000313" key="8">
    <source>
        <dbReference type="Proteomes" id="UP000064007"/>
    </source>
</evidence>
<evidence type="ECO:0000256" key="4">
    <source>
        <dbReference type="ARBA" id="ARBA00023027"/>
    </source>
</evidence>
<evidence type="ECO:0000256" key="3">
    <source>
        <dbReference type="ARBA" id="ARBA00022857"/>
    </source>
</evidence>
<feature type="active site" description="Proton acceptor" evidence="6">
    <location>
        <position position="77"/>
    </location>
</feature>
<dbReference type="KEGG" id="mbat:BN1208_1042"/>
<dbReference type="AlphaFoldDB" id="A0A0D6EXD9"/>
<dbReference type="Gene3D" id="3.40.50.10330">
    <property type="entry name" value="Probable inorganic polyphosphate/atp-NAD kinase, domain 1"/>
    <property type="match status" value="1"/>
</dbReference>
<protein>
    <recommendedName>
        <fullName evidence="6">NAD kinase</fullName>
        <ecNumber evidence="6">2.7.1.23</ecNumber>
    </recommendedName>
    <alternativeName>
        <fullName evidence="6">ATP-dependent NAD kinase</fullName>
    </alternativeName>
</protein>
<dbReference type="HAMAP" id="MF_00361">
    <property type="entry name" value="NAD_kinase"/>
    <property type="match status" value="1"/>
</dbReference>
<comment type="catalytic activity">
    <reaction evidence="5 6">
        <text>NAD(+) + ATP = ADP + NADP(+) + H(+)</text>
        <dbReference type="Rhea" id="RHEA:18629"/>
        <dbReference type="ChEBI" id="CHEBI:15378"/>
        <dbReference type="ChEBI" id="CHEBI:30616"/>
        <dbReference type="ChEBI" id="CHEBI:57540"/>
        <dbReference type="ChEBI" id="CHEBI:58349"/>
        <dbReference type="ChEBI" id="CHEBI:456216"/>
        <dbReference type="EC" id="2.7.1.23"/>
    </reaction>
</comment>
<comment type="caution">
    <text evidence="6">Lacks conserved residue(s) required for the propagation of feature annotation.</text>
</comment>
<dbReference type="GO" id="GO:0005524">
    <property type="term" value="F:ATP binding"/>
    <property type="evidence" value="ECO:0007669"/>
    <property type="project" value="UniProtKB-KW"/>
</dbReference>
<dbReference type="EC" id="2.7.1.23" evidence="6"/>
<keyword evidence="6" id="KW-0963">Cytoplasm</keyword>
<dbReference type="OrthoDB" id="9774737at2"/>
<keyword evidence="4 6" id="KW-0520">NAD</keyword>
<dbReference type="HOGENOM" id="CLU_008831_0_1_4"/>
<dbReference type="SUPFAM" id="SSF111331">
    <property type="entry name" value="NAD kinase/diacylglycerol kinase-like"/>
    <property type="match status" value="1"/>
</dbReference>
<dbReference type="InterPro" id="IPR017437">
    <property type="entry name" value="ATP-NAD_kinase_PpnK-typ_C"/>
</dbReference>
<dbReference type="GO" id="GO:0005737">
    <property type="term" value="C:cytoplasm"/>
    <property type="evidence" value="ECO:0007669"/>
    <property type="project" value="UniProtKB-SubCell"/>
</dbReference>
<dbReference type="RefSeq" id="WP_046488551.1">
    <property type="nucleotide sequence ID" value="NZ_LN827929.1"/>
</dbReference>